<dbReference type="EMBL" id="JBHUIO010000002">
    <property type="protein sequence ID" value="MFD2168623.1"/>
    <property type="molecule type" value="Genomic_DNA"/>
</dbReference>
<dbReference type="SUPFAM" id="SSF56091">
    <property type="entry name" value="DNA ligase/mRNA capping enzyme, catalytic domain"/>
    <property type="match status" value="1"/>
</dbReference>
<evidence type="ECO:0000256" key="3">
    <source>
        <dbReference type="ARBA" id="ARBA00022598"/>
    </source>
</evidence>
<keyword evidence="3 6" id="KW-0436">Ligase</keyword>
<comment type="caution">
    <text evidence="6">The sequence shown here is derived from an EMBL/GenBank/DDBJ whole genome shotgun (WGS) entry which is preliminary data.</text>
</comment>
<organism evidence="6 7">
    <name type="scientific">Tumebacillus lipolyticus</name>
    <dbReference type="NCBI Taxonomy" id="1280370"/>
    <lineage>
        <taxon>Bacteria</taxon>
        <taxon>Bacillati</taxon>
        <taxon>Bacillota</taxon>
        <taxon>Bacilli</taxon>
        <taxon>Bacillales</taxon>
        <taxon>Alicyclobacillaceae</taxon>
        <taxon>Tumebacillus</taxon>
    </lineage>
</organism>
<evidence type="ECO:0000259" key="5">
    <source>
        <dbReference type="PROSITE" id="PS50160"/>
    </source>
</evidence>
<dbReference type="PROSITE" id="PS50160">
    <property type="entry name" value="DNA_LIGASE_A3"/>
    <property type="match status" value="1"/>
</dbReference>
<evidence type="ECO:0000256" key="4">
    <source>
        <dbReference type="ARBA" id="ARBA00034003"/>
    </source>
</evidence>
<dbReference type="CDD" id="cd07971">
    <property type="entry name" value="OBF_DNA_ligase_LigD"/>
    <property type="match status" value="1"/>
</dbReference>
<dbReference type="Gene3D" id="2.40.50.140">
    <property type="entry name" value="Nucleic acid-binding proteins"/>
    <property type="match status" value="1"/>
</dbReference>
<reference evidence="7" key="1">
    <citation type="journal article" date="2019" name="Int. J. Syst. Evol. Microbiol.">
        <title>The Global Catalogue of Microorganisms (GCM) 10K type strain sequencing project: providing services to taxonomists for standard genome sequencing and annotation.</title>
        <authorList>
            <consortium name="The Broad Institute Genomics Platform"/>
            <consortium name="The Broad Institute Genome Sequencing Center for Infectious Disease"/>
            <person name="Wu L."/>
            <person name="Ma J."/>
        </authorList>
    </citation>
    <scope>NUCLEOTIDE SEQUENCE [LARGE SCALE GENOMIC DNA]</scope>
    <source>
        <strain evidence="7">CGMCC 1.13574</strain>
    </source>
</reference>
<sequence length="316" mass="35684">MITNTPLEPMALVLVEQPFDDPNCLYQIKWDGVRMVTYLDESGLLLFNRKQRERTANYPELQEIKTAMKARSAILDGEIVALGEGGKPDFSNILKRDLALRSDKIASLVRKIPIYYLVFDLLYLDGRWLIDLPLTARQERLEDALRPTAHVQLVANHSSGVQLFNLMREQGMEGIVIKEKAGSYHIGERHPTWKKVKNFRTLFAVVGGVSLRGGQVNSLLLGLYQEGRLHYIGKAGSGLTGDQLRALTAFVGQLPRQPHPFASLPQLTAGTRYDQIAYLPPQLVVEVQFLEWTSDLTLRAPSVRGFRERDPRSCIF</sequence>
<dbReference type="PANTHER" id="PTHR45674">
    <property type="entry name" value="DNA LIGASE 1/3 FAMILY MEMBER"/>
    <property type="match status" value="1"/>
</dbReference>
<keyword evidence="7" id="KW-1185">Reference proteome</keyword>
<dbReference type="InterPro" id="IPR012310">
    <property type="entry name" value="DNA_ligase_ATP-dep_cent"/>
</dbReference>
<dbReference type="InterPro" id="IPR014146">
    <property type="entry name" value="LigD_ligase_dom"/>
</dbReference>
<comment type="similarity">
    <text evidence="1">Belongs to the ATP-dependent DNA ligase family.</text>
</comment>
<proteinExistence type="inferred from homology"/>
<dbReference type="InterPro" id="IPR012309">
    <property type="entry name" value="DNA_ligase_ATP-dep_C"/>
</dbReference>
<feature type="domain" description="ATP-dependent DNA ligase family profile" evidence="5">
    <location>
        <begin position="107"/>
        <end position="237"/>
    </location>
</feature>
<comment type="catalytic activity">
    <reaction evidence="4">
        <text>ATP + (deoxyribonucleotide)n-3'-hydroxyl + 5'-phospho-(deoxyribonucleotide)m = (deoxyribonucleotide)n+m + AMP + diphosphate.</text>
        <dbReference type="EC" id="6.5.1.1"/>
    </reaction>
</comment>
<name>A0ABW4ZRQ3_9BACL</name>
<dbReference type="InterPro" id="IPR012340">
    <property type="entry name" value="NA-bd_OB-fold"/>
</dbReference>
<gene>
    <name evidence="6" type="primary">ligD</name>
    <name evidence="6" type="ORF">ACFSOY_01140</name>
</gene>
<dbReference type="PANTHER" id="PTHR45674:SF4">
    <property type="entry name" value="DNA LIGASE 1"/>
    <property type="match status" value="1"/>
</dbReference>
<dbReference type="GO" id="GO:0016874">
    <property type="term" value="F:ligase activity"/>
    <property type="evidence" value="ECO:0007669"/>
    <property type="project" value="UniProtKB-KW"/>
</dbReference>
<dbReference type="NCBIfam" id="TIGR02779">
    <property type="entry name" value="NHEJ_ligase_lig"/>
    <property type="match status" value="1"/>
</dbReference>
<evidence type="ECO:0000313" key="6">
    <source>
        <dbReference type="EMBL" id="MFD2168623.1"/>
    </source>
</evidence>
<evidence type="ECO:0000256" key="2">
    <source>
        <dbReference type="ARBA" id="ARBA00012727"/>
    </source>
</evidence>
<dbReference type="EC" id="6.5.1.1" evidence="2"/>
<dbReference type="InterPro" id="IPR050191">
    <property type="entry name" value="ATP-dep_DNA_ligase"/>
</dbReference>
<evidence type="ECO:0000313" key="7">
    <source>
        <dbReference type="Proteomes" id="UP001597343"/>
    </source>
</evidence>
<dbReference type="Gene3D" id="3.30.1490.70">
    <property type="match status" value="1"/>
</dbReference>
<dbReference type="Gene3D" id="3.30.470.30">
    <property type="entry name" value="DNA ligase/mRNA capping enzyme"/>
    <property type="match status" value="1"/>
</dbReference>
<protein>
    <recommendedName>
        <fullName evidence="2">DNA ligase (ATP)</fullName>
        <ecNumber evidence="2">6.5.1.1</ecNumber>
    </recommendedName>
</protein>
<dbReference type="Pfam" id="PF04679">
    <property type="entry name" value="DNA_ligase_A_C"/>
    <property type="match status" value="1"/>
</dbReference>
<dbReference type="Proteomes" id="UP001597343">
    <property type="component" value="Unassembled WGS sequence"/>
</dbReference>
<dbReference type="CDD" id="cd07906">
    <property type="entry name" value="Adenylation_DNA_ligase_LigD_LigC"/>
    <property type="match status" value="1"/>
</dbReference>
<dbReference type="Pfam" id="PF01068">
    <property type="entry name" value="DNA_ligase_A_M"/>
    <property type="match status" value="1"/>
</dbReference>
<accession>A0ABW4ZRQ3</accession>
<evidence type="ECO:0000256" key="1">
    <source>
        <dbReference type="ARBA" id="ARBA00007572"/>
    </source>
</evidence>
<dbReference type="SUPFAM" id="SSF50249">
    <property type="entry name" value="Nucleic acid-binding proteins"/>
    <property type="match status" value="1"/>
</dbReference>
<dbReference type="RefSeq" id="WP_386043505.1">
    <property type="nucleotide sequence ID" value="NZ_JBHUIO010000002.1"/>
</dbReference>